<dbReference type="AlphaFoldDB" id="A0A7C5EQF1"/>
<protein>
    <submittedName>
        <fullName evidence="2">Uncharacterized protein</fullName>
    </submittedName>
</protein>
<evidence type="ECO:0000256" key="1">
    <source>
        <dbReference type="SAM" id="Coils"/>
    </source>
</evidence>
<dbReference type="EMBL" id="DTKJ01000055">
    <property type="protein sequence ID" value="HGZ12078.1"/>
    <property type="molecule type" value="Genomic_DNA"/>
</dbReference>
<evidence type="ECO:0000313" key="2">
    <source>
        <dbReference type="EMBL" id="HGZ12078.1"/>
    </source>
</evidence>
<comment type="caution">
    <text evidence="2">The sequence shown here is derived from an EMBL/GenBank/DDBJ whole genome shotgun (WGS) entry which is preliminary data.</text>
</comment>
<gene>
    <name evidence="2" type="ORF">ENW48_07665</name>
</gene>
<reference evidence="2" key="1">
    <citation type="journal article" date="2020" name="mSystems">
        <title>Genome- and Community-Level Interaction Insights into Carbon Utilization and Element Cycling Functions of Hydrothermarchaeota in Hydrothermal Sediment.</title>
        <authorList>
            <person name="Zhou Z."/>
            <person name="Liu Y."/>
            <person name="Xu W."/>
            <person name="Pan J."/>
            <person name="Luo Z.H."/>
            <person name="Li M."/>
        </authorList>
    </citation>
    <scope>NUCLEOTIDE SEQUENCE [LARGE SCALE GENOMIC DNA]</scope>
    <source>
        <strain evidence="2">SpSt-853</strain>
    </source>
</reference>
<proteinExistence type="predicted"/>
<keyword evidence="1" id="KW-0175">Coiled coil</keyword>
<accession>A0A7C5EQF1</accession>
<name>A0A7C5EQF1_9BACT</name>
<feature type="coiled-coil region" evidence="1">
    <location>
        <begin position="93"/>
        <end position="120"/>
    </location>
</feature>
<organism evidence="2">
    <name type="scientific">Desulfobacca acetoxidans</name>
    <dbReference type="NCBI Taxonomy" id="60893"/>
    <lineage>
        <taxon>Bacteria</taxon>
        <taxon>Pseudomonadati</taxon>
        <taxon>Thermodesulfobacteriota</taxon>
        <taxon>Desulfobaccia</taxon>
        <taxon>Desulfobaccales</taxon>
        <taxon>Desulfobaccaceae</taxon>
        <taxon>Desulfobacca</taxon>
    </lineage>
</organism>
<sequence length="185" mass="21589">MTQSHDQPQSPPGREPELLKSMTLGIVGDLGRLFKEQGLGLRPIRILEALIFAMFVVTEAFVNAKKGLEPAREALDQFHEDMVEHIFREYVFKETKAKDLEEVESRYQELNHLINERYQEYRRLFLEDYQIRVEGFAQTLAGLYQHLFTEPLPEGEGRQSLINLFSMKMVQFWTGCTSYFQPQPA</sequence>